<dbReference type="PANTHER" id="PTHR36483">
    <property type="entry name" value="OS02G0130700 PROTEIN"/>
    <property type="match status" value="1"/>
</dbReference>
<evidence type="ECO:0000313" key="1">
    <source>
        <dbReference type="EMBL" id="EES04375.2"/>
    </source>
</evidence>
<dbReference type="InParanoid" id="C5XSD8"/>
<dbReference type="OMA" id="RIRCHSI"/>
<dbReference type="HOGENOM" id="CLU_146290_1_0_1"/>
<dbReference type="PANTHER" id="PTHR36483:SF1">
    <property type="entry name" value="OS02G0130700 PROTEIN"/>
    <property type="match status" value="1"/>
</dbReference>
<accession>C5XSD8</accession>
<protein>
    <submittedName>
        <fullName evidence="1">Uncharacterized protein</fullName>
    </submittedName>
</protein>
<dbReference type="EMBL" id="CM000763">
    <property type="protein sequence ID" value="EES04375.2"/>
    <property type="molecule type" value="Genomic_DNA"/>
</dbReference>
<reference evidence="1 2" key="1">
    <citation type="journal article" date="2009" name="Nature">
        <title>The Sorghum bicolor genome and the diversification of grasses.</title>
        <authorList>
            <person name="Paterson A.H."/>
            <person name="Bowers J.E."/>
            <person name="Bruggmann R."/>
            <person name="Dubchak I."/>
            <person name="Grimwood J."/>
            <person name="Gundlach H."/>
            <person name="Haberer G."/>
            <person name="Hellsten U."/>
            <person name="Mitros T."/>
            <person name="Poliakov A."/>
            <person name="Schmutz J."/>
            <person name="Spannagl M."/>
            <person name="Tang H."/>
            <person name="Wang X."/>
            <person name="Wicker T."/>
            <person name="Bharti A.K."/>
            <person name="Chapman J."/>
            <person name="Feltus F.A."/>
            <person name="Gowik U."/>
            <person name="Grigoriev I.V."/>
            <person name="Lyons E."/>
            <person name="Maher C.A."/>
            <person name="Martis M."/>
            <person name="Narechania A."/>
            <person name="Otillar R.P."/>
            <person name="Penning B.W."/>
            <person name="Salamov A.A."/>
            <person name="Wang Y."/>
            <person name="Zhang L."/>
            <person name="Carpita N.C."/>
            <person name="Freeling M."/>
            <person name="Gingle A.R."/>
            <person name="Hash C.T."/>
            <person name="Keller B."/>
            <person name="Klein P."/>
            <person name="Kresovich S."/>
            <person name="McCann M.C."/>
            <person name="Ming R."/>
            <person name="Peterson D.G."/>
            <person name="Mehboob-ur-Rahman"/>
            <person name="Ware D."/>
            <person name="Westhoff P."/>
            <person name="Mayer K.F."/>
            <person name="Messing J."/>
            <person name="Rokhsar D.S."/>
        </authorList>
    </citation>
    <scope>NUCLEOTIDE SEQUENCE [LARGE SCALE GENOMIC DNA]</scope>
    <source>
        <strain evidence="2">cv. BTx623</strain>
    </source>
</reference>
<evidence type="ECO:0000313" key="2">
    <source>
        <dbReference type="Proteomes" id="UP000000768"/>
    </source>
</evidence>
<dbReference type="Proteomes" id="UP000000768">
    <property type="component" value="Chromosome 4"/>
</dbReference>
<name>C5XSD8_SORBI</name>
<proteinExistence type="predicted"/>
<dbReference type="AlphaFoldDB" id="C5XSD8"/>
<dbReference type="Gramene" id="EES04375">
    <property type="protein sequence ID" value="EES04375"/>
    <property type="gene ID" value="SORBI_3004G014800"/>
</dbReference>
<sequence>MPPHKVNSRHHRSQNLLRFSSEETLAGNHREREERRMEGKRAAAATLYCMFIMLSVLGQQQQVAGFCGCFRDCYHDCREGHRHPGWFCTLECVETCAAAVSDEVHGATVGTAAGCSKICLTTSICGVAQTTDGSADAGATAACVVDCTENWNPYKNKHT</sequence>
<organism evidence="1 2">
    <name type="scientific">Sorghum bicolor</name>
    <name type="common">Sorghum</name>
    <name type="synonym">Sorghum vulgare</name>
    <dbReference type="NCBI Taxonomy" id="4558"/>
    <lineage>
        <taxon>Eukaryota</taxon>
        <taxon>Viridiplantae</taxon>
        <taxon>Streptophyta</taxon>
        <taxon>Embryophyta</taxon>
        <taxon>Tracheophyta</taxon>
        <taxon>Spermatophyta</taxon>
        <taxon>Magnoliopsida</taxon>
        <taxon>Liliopsida</taxon>
        <taxon>Poales</taxon>
        <taxon>Poaceae</taxon>
        <taxon>PACMAD clade</taxon>
        <taxon>Panicoideae</taxon>
        <taxon>Andropogonodae</taxon>
        <taxon>Andropogoneae</taxon>
        <taxon>Sorghinae</taxon>
        <taxon>Sorghum</taxon>
    </lineage>
</organism>
<keyword evidence="2" id="KW-1185">Reference proteome</keyword>
<gene>
    <name evidence="1" type="ORF">SORBI_3004G014800</name>
</gene>
<reference evidence="2" key="2">
    <citation type="journal article" date="2018" name="Plant J.">
        <title>The Sorghum bicolor reference genome: improved assembly, gene annotations, a transcriptome atlas, and signatures of genome organization.</title>
        <authorList>
            <person name="McCormick R.F."/>
            <person name="Truong S.K."/>
            <person name="Sreedasyam A."/>
            <person name="Jenkins J."/>
            <person name="Shu S."/>
            <person name="Sims D."/>
            <person name="Kennedy M."/>
            <person name="Amirebrahimi M."/>
            <person name="Weers B.D."/>
            <person name="McKinley B."/>
            <person name="Mattison A."/>
            <person name="Morishige D.T."/>
            <person name="Grimwood J."/>
            <person name="Schmutz J."/>
            <person name="Mullet J.E."/>
        </authorList>
    </citation>
    <scope>NUCLEOTIDE SEQUENCE [LARGE SCALE GENOMIC DNA]</scope>
    <source>
        <strain evidence="2">cv. BTx623</strain>
    </source>
</reference>
<dbReference type="eggNOG" id="ENOG502R4QC">
    <property type="taxonomic scope" value="Eukaryota"/>
</dbReference>